<evidence type="ECO:0000256" key="9">
    <source>
        <dbReference type="ARBA" id="ARBA00038126"/>
    </source>
</evidence>
<evidence type="ECO:0000313" key="11">
    <source>
        <dbReference type="EMBL" id="KIW56584.1"/>
    </source>
</evidence>
<dbReference type="Gene3D" id="3.40.50.150">
    <property type="entry name" value="Vaccinia Virus protein VP39"/>
    <property type="match status" value="1"/>
</dbReference>
<evidence type="ECO:0000256" key="7">
    <source>
        <dbReference type="ARBA" id="ARBA00022691"/>
    </source>
</evidence>
<evidence type="ECO:0000256" key="5">
    <source>
        <dbReference type="ARBA" id="ARBA00022603"/>
    </source>
</evidence>
<dbReference type="RefSeq" id="XP_013317168.1">
    <property type="nucleotide sequence ID" value="XM_013461714.1"/>
</dbReference>
<keyword evidence="12" id="KW-1185">Reference proteome</keyword>
<keyword evidence="4" id="KW-0963">Cytoplasm</keyword>
<feature type="compositionally biased region" description="Acidic residues" evidence="10">
    <location>
        <begin position="10"/>
        <end position="22"/>
    </location>
</feature>
<evidence type="ECO:0000256" key="10">
    <source>
        <dbReference type="SAM" id="MobiDB-lite"/>
    </source>
</evidence>
<comment type="similarity">
    <text evidence="9">Belongs to the methyltransferase superfamily. METTL18 family.</text>
</comment>
<dbReference type="STRING" id="348802.A0A0D2F996"/>
<dbReference type="GO" id="GO:0018064">
    <property type="term" value="F:protein-L-histidine N-tele-methyltransferase activity"/>
    <property type="evidence" value="ECO:0007669"/>
    <property type="project" value="UniProtKB-EC"/>
</dbReference>
<sequence length="387" mass="42623">MSFSFGFNGDDIEDDENPEEQDALVGQISDYTISDAEGKHTATLPPQRHSLEELLSSLPSQISYNTLTVPARPPSSSNRERSSSSEEAQITPSAIQRRSLFDIRAQLMAEANPETHDDAATLLSGLENGDLTSGIYEGGFKTWECSLDLASLVTDLDFAQNWHVLELGAGSAVPSLALLQSSFSTSKHQRQRSRGSLRFTLCDYNEDVLRLCTAPNVLLNYYHYHHRVLVESRRLMSASPDEEEQEELEGDLDIEELGDTFVADTVHDLRSRNISFDFISGGWGGSFLDLVPLKSDADGPESILILASETIYSPASTKVFAETLVNLLRRYPRGMAKAWVAAKKVYFGVGGGVDDFLIEIGRHRAKSTTLLETKDTGVGRVVLEITV</sequence>
<gene>
    <name evidence="11" type="ORF">PV05_05235</name>
</gene>
<reference evidence="11 12" key="1">
    <citation type="submission" date="2015-01" db="EMBL/GenBank/DDBJ databases">
        <title>The Genome Sequence of Exophiala xenobiotica CBS118157.</title>
        <authorList>
            <consortium name="The Broad Institute Genomics Platform"/>
            <person name="Cuomo C."/>
            <person name="de Hoog S."/>
            <person name="Gorbushina A."/>
            <person name="Stielow B."/>
            <person name="Teixiera M."/>
            <person name="Abouelleil A."/>
            <person name="Chapman S.B."/>
            <person name="Priest M."/>
            <person name="Young S.K."/>
            <person name="Wortman J."/>
            <person name="Nusbaum C."/>
            <person name="Birren B."/>
        </authorList>
    </citation>
    <scope>NUCLEOTIDE SEQUENCE [LARGE SCALE GENOMIC DNA]</scope>
    <source>
        <strain evidence="11 12">CBS 118157</strain>
    </source>
</reference>
<dbReference type="OrthoDB" id="1723750at2759"/>
<dbReference type="InterPro" id="IPR019410">
    <property type="entry name" value="Methyltransf_16"/>
</dbReference>
<evidence type="ECO:0000256" key="8">
    <source>
        <dbReference type="ARBA" id="ARBA00023242"/>
    </source>
</evidence>
<dbReference type="InterPro" id="IPR029063">
    <property type="entry name" value="SAM-dependent_MTases_sf"/>
</dbReference>
<feature type="region of interest" description="Disordered" evidence="10">
    <location>
        <begin position="1"/>
        <end position="47"/>
    </location>
</feature>
<evidence type="ECO:0000256" key="3">
    <source>
        <dbReference type="ARBA" id="ARBA00012533"/>
    </source>
</evidence>
<keyword evidence="7" id="KW-0949">S-adenosyl-L-methionine</keyword>
<comment type="subcellular location">
    <subcellularLocation>
        <location evidence="2">Cytoplasm</location>
    </subcellularLocation>
    <subcellularLocation>
        <location evidence="1">Nucleus</location>
    </subcellularLocation>
</comment>
<feature type="region of interest" description="Disordered" evidence="10">
    <location>
        <begin position="65"/>
        <end position="91"/>
    </location>
</feature>
<dbReference type="GO" id="GO:0005634">
    <property type="term" value="C:nucleus"/>
    <property type="evidence" value="ECO:0007669"/>
    <property type="project" value="UniProtKB-SubCell"/>
</dbReference>
<dbReference type="PANTHER" id="PTHR14614">
    <property type="entry name" value="HEPATOCELLULAR CARCINOMA-ASSOCIATED ANTIGEN"/>
    <property type="match status" value="1"/>
</dbReference>
<dbReference type="HOGENOM" id="CLU_038704_1_1_1"/>
<dbReference type="PANTHER" id="PTHR14614:SF39">
    <property type="entry name" value="HISTIDINE PROTEIN METHYLTRANSFERASE 1 HOMOLOG"/>
    <property type="match status" value="1"/>
</dbReference>
<dbReference type="EMBL" id="KN847319">
    <property type="protein sequence ID" value="KIW56584.1"/>
    <property type="molecule type" value="Genomic_DNA"/>
</dbReference>
<protein>
    <recommendedName>
        <fullName evidence="3">protein-histidine N-methyltransferase</fullName>
        <ecNumber evidence="3">2.1.1.85</ecNumber>
    </recommendedName>
</protein>
<dbReference type="EC" id="2.1.1.85" evidence="3"/>
<proteinExistence type="inferred from homology"/>
<evidence type="ECO:0000313" key="12">
    <source>
        <dbReference type="Proteomes" id="UP000054342"/>
    </source>
</evidence>
<keyword evidence="6" id="KW-0808">Transferase</keyword>
<dbReference type="GO" id="GO:0032259">
    <property type="term" value="P:methylation"/>
    <property type="evidence" value="ECO:0007669"/>
    <property type="project" value="UniProtKB-KW"/>
</dbReference>
<keyword evidence="5" id="KW-0489">Methyltransferase</keyword>
<evidence type="ECO:0000256" key="2">
    <source>
        <dbReference type="ARBA" id="ARBA00004496"/>
    </source>
</evidence>
<name>A0A0D2F996_9EURO</name>
<accession>A0A0D2F996</accession>
<dbReference type="GeneID" id="25327143"/>
<evidence type="ECO:0000256" key="4">
    <source>
        <dbReference type="ARBA" id="ARBA00022490"/>
    </source>
</evidence>
<dbReference type="GO" id="GO:0005737">
    <property type="term" value="C:cytoplasm"/>
    <property type="evidence" value="ECO:0007669"/>
    <property type="project" value="UniProtKB-SubCell"/>
</dbReference>
<evidence type="ECO:0000256" key="1">
    <source>
        <dbReference type="ARBA" id="ARBA00004123"/>
    </source>
</evidence>
<organism evidence="11 12">
    <name type="scientific">Exophiala xenobiotica</name>
    <dbReference type="NCBI Taxonomy" id="348802"/>
    <lineage>
        <taxon>Eukaryota</taxon>
        <taxon>Fungi</taxon>
        <taxon>Dikarya</taxon>
        <taxon>Ascomycota</taxon>
        <taxon>Pezizomycotina</taxon>
        <taxon>Eurotiomycetes</taxon>
        <taxon>Chaetothyriomycetidae</taxon>
        <taxon>Chaetothyriales</taxon>
        <taxon>Herpotrichiellaceae</taxon>
        <taxon>Exophiala</taxon>
    </lineage>
</organism>
<dbReference type="Proteomes" id="UP000054342">
    <property type="component" value="Unassembled WGS sequence"/>
</dbReference>
<dbReference type="AlphaFoldDB" id="A0A0D2F996"/>
<keyword evidence="8" id="KW-0539">Nucleus</keyword>
<evidence type="ECO:0000256" key="6">
    <source>
        <dbReference type="ARBA" id="ARBA00022679"/>
    </source>
</evidence>